<evidence type="ECO:0000256" key="1">
    <source>
        <dbReference type="ARBA" id="ARBA00022679"/>
    </source>
</evidence>
<proteinExistence type="predicted"/>
<dbReference type="Pfam" id="PF00494">
    <property type="entry name" value="SQS_PSY"/>
    <property type="match status" value="1"/>
</dbReference>
<dbReference type="InterPro" id="IPR033904">
    <property type="entry name" value="Trans_IPPS_HH"/>
</dbReference>
<dbReference type="SFLD" id="SFLDS00005">
    <property type="entry name" value="Isoprenoid_Synthase_Type_I"/>
    <property type="match status" value="1"/>
</dbReference>
<dbReference type="InterPro" id="IPR044843">
    <property type="entry name" value="Trans_IPPS_bact-type"/>
</dbReference>
<keyword evidence="3" id="KW-1185">Reference proteome</keyword>
<evidence type="ECO:0000313" key="2">
    <source>
        <dbReference type="EMBL" id="NCI48782.1"/>
    </source>
</evidence>
<reference evidence="2 3" key="1">
    <citation type="submission" date="2020-01" db="EMBL/GenBank/DDBJ databases">
        <title>Genome analysis.</title>
        <authorList>
            <person name="Wu S."/>
            <person name="Wang G."/>
        </authorList>
    </citation>
    <scope>NUCLEOTIDE SEQUENCE [LARGE SCALE GENOMIC DNA]</scope>
    <source>
        <strain evidence="2 3">SYL130</strain>
    </source>
</reference>
<dbReference type="CDD" id="cd00683">
    <property type="entry name" value="Trans_IPPS_HH"/>
    <property type="match status" value="1"/>
</dbReference>
<dbReference type="InterPro" id="IPR008949">
    <property type="entry name" value="Isoprenoid_synthase_dom_sf"/>
</dbReference>
<dbReference type="PROSITE" id="PS01045">
    <property type="entry name" value="SQUALEN_PHYTOEN_SYN_2"/>
    <property type="match status" value="1"/>
</dbReference>
<accession>A0ABW9ZNX2</accession>
<dbReference type="InterPro" id="IPR002060">
    <property type="entry name" value="Squ/phyt_synthse"/>
</dbReference>
<dbReference type="InterPro" id="IPR019845">
    <property type="entry name" value="Squalene/phytoene_synthase_CS"/>
</dbReference>
<dbReference type="RefSeq" id="WP_161817093.1">
    <property type="nucleotide sequence ID" value="NZ_JAACJS010000002.1"/>
</dbReference>
<dbReference type="Proteomes" id="UP000753802">
    <property type="component" value="Unassembled WGS sequence"/>
</dbReference>
<dbReference type="PANTHER" id="PTHR31480">
    <property type="entry name" value="BIFUNCTIONAL LYCOPENE CYCLASE/PHYTOENE SYNTHASE"/>
    <property type="match status" value="1"/>
</dbReference>
<comment type="caution">
    <text evidence="2">The sequence shown here is derived from an EMBL/GenBank/DDBJ whole genome shotgun (WGS) entry which is preliminary data.</text>
</comment>
<evidence type="ECO:0000313" key="3">
    <source>
        <dbReference type="Proteomes" id="UP000753802"/>
    </source>
</evidence>
<dbReference type="SFLD" id="SFLDG01018">
    <property type="entry name" value="Squalene/Phytoene_Synthase_Lik"/>
    <property type="match status" value="1"/>
</dbReference>
<dbReference type="SFLD" id="SFLDG01212">
    <property type="entry name" value="Phytoene_synthase_like"/>
    <property type="match status" value="1"/>
</dbReference>
<gene>
    <name evidence="2" type="ORF">GWC95_02535</name>
</gene>
<organism evidence="2 3">
    <name type="scientific">Sediminibacterium roseum</name>
    <dbReference type="NCBI Taxonomy" id="1978412"/>
    <lineage>
        <taxon>Bacteria</taxon>
        <taxon>Pseudomonadati</taxon>
        <taxon>Bacteroidota</taxon>
        <taxon>Chitinophagia</taxon>
        <taxon>Chitinophagales</taxon>
        <taxon>Chitinophagaceae</taxon>
        <taxon>Sediminibacterium</taxon>
    </lineage>
</organism>
<dbReference type="Gene3D" id="1.10.600.10">
    <property type="entry name" value="Farnesyl Diphosphate Synthase"/>
    <property type="match status" value="1"/>
</dbReference>
<keyword evidence="1" id="KW-0808">Transferase</keyword>
<sequence>MIDLFHQVSQECSRITTERYSTSFSSAIRLLHKDMRAPVFNVYGFVRFADEIVDTFHAYDKAALLNELKEETFRAIERGISVNPVLNSFQLTVNEYSIDHALIQSFFHSMELDLNKYNYDRAGYDEYIYGSAEVVGLMCLQIFCEGDRSTYEKLKPYARSLGAAFQKVNFLRDVKADLEGLERVYFPGCDLRNFTAADKASIENEIQKDFENAFNGIVMLPAKARFGVYVAYRYYLSLFRKIRKMKPQHILQDRIRIPDYLKIFIVANAGIRSQLNLL</sequence>
<protein>
    <submittedName>
        <fullName evidence="2">Phytoene/squalene synthase family protein</fullName>
    </submittedName>
</protein>
<dbReference type="SUPFAM" id="SSF48576">
    <property type="entry name" value="Terpenoid synthases"/>
    <property type="match status" value="1"/>
</dbReference>
<dbReference type="EMBL" id="JAACJS010000002">
    <property type="protein sequence ID" value="NCI48782.1"/>
    <property type="molecule type" value="Genomic_DNA"/>
</dbReference>
<name>A0ABW9ZNX2_9BACT</name>